<sequence length="81" mass="8220">MKTFALKSVALAALIASPLAAQALTAEQDVDGNGTYSLEELQTAVPDLSAEAFAQIDVNADGEADMTEVEAAQAAGLLPKG</sequence>
<dbReference type="AlphaFoldDB" id="A0A4R5UPS4"/>
<dbReference type="Gene3D" id="1.10.238.10">
    <property type="entry name" value="EF-hand"/>
    <property type="match status" value="1"/>
</dbReference>
<proteinExistence type="predicted"/>
<reference evidence="2 3" key="1">
    <citation type="submission" date="2019-03" db="EMBL/GenBank/DDBJ databases">
        <title>Ruegeria lutea sp. nov., a novel strain, isolated from marine sediment, the Masan Bay, South Korea.</title>
        <authorList>
            <person name="Kim J."/>
            <person name="Kim D.-Y."/>
            <person name="Lee S.-S."/>
        </authorList>
    </citation>
    <scope>NUCLEOTIDE SEQUENCE [LARGE SCALE GENOMIC DNA]</scope>
    <source>
        <strain evidence="2 3">318-1</strain>
    </source>
</reference>
<evidence type="ECO:0000313" key="2">
    <source>
        <dbReference type="EMBL" id="TDK41024.1"/>
    </source>
</evidence>
<feature type="signal peptide" evidence="1">
    <location>
        <begin position="1"/>
        <end position="23"/>
    </location>
</feature>
<comment type="caution">
    <text evidence="2">The sequence shown here is derived from an EMBL/GenBank/DDBJ whole genome shotgun (WGS) entry which is preliminary data.</text>
</comment>
<accession>A0A4R5UPS4</accession>
<dbReference type="InterPro" id="IPR011992">
    <property type="entry name" value="EF-hand-dom_pair"/>
</dbReference>
<dbReference type="SUPFAM" id="SSF47473">
    <property type="entry name" value="EF-hand"/>
    <property type="match status" value="1"/>
</dbReference>
<feature type="chain" id="PRO_5020414929" evidence="1">
    <location>
        <begin position="24"/>
        <end position="81"/>
    </location>
</feature>
<dbReference type="OrthoDB" id="5470953at2"/>
<evidence type="ECO:0000313" key="3">
    <source>
        <dbReference type="Proteomes" id="UP000295301"/>
    </source>
</evidence>
<evidence type="ECO:0000256" key="1">
    <source>
        <dbReference type="SAM" id="SignalP"/>
    </source>
</evidence>
<dbReference type="Proteomes" id="UP000295301">
    <property type="component" value="Unassembled WGS sequence"/>
</dbReference>
<dbReference type="EMBL" id="SMUV01000074">
    <property type="protein sequence ID" value="TDK41024.1"/>
    <property type="molecule type" value="Genomic_DNA"/>
</dbReference>
<keyword evidence="1" id="KW-0732">Signal</keyword>
<keyword evidence="3" id="KW-1185">Reference proteome</keyword>
<protein>
    <submittedName>
        <fullName evidence="2">EF-hand domain-containing protein</fullName>
    </submittedName>
</protein>
<organism evidence="2 3">
    <name type="scientific">Antarcticimicrobium luteum</name>
    <dbReference type="NCBI Taxonomy" id="2547397"/>
    <lineage>
        <taxon>Bacteria</taxon>
        <taxon>Pseudomonadati</taxon>
        <taxon>Pseudomonadota</taxon>
        <taxon>Alphaproteobacteria</taxon>
        <taxon>Rhodobacterales</taxon>
        <taxon>Paracoccaceae</taxon>
        <taxon>Antarcticimicrobium</taxon>
    </lineage>
</organism>
<name>A0A4R5UPS4_9RHOB</name>
<dbReference type="RefSeq" id="WP_133361594.1">
    <property type="nucleotide sequence ID" value="NZ_SMUV01000074.1"/>
</dbReference>
<gene>
    <name evidence="2" type="ORF">E1832_20175</name>
</gene>